<dbReference type="EMBL" id="BARU01041127">
    <property type="protein sequence ID" value="GAH85106.1"/>
    <property type="molecule type" value="Genomic_DNA"/>
</dbReference>
<dbReference type="AlphaFoldDB" id="X1IRN6"/>
<protein>
    <submittedName>
        <fullName evidence="1">Uncharacterized protein</fullName>
    </submittedName>
</protein>
<comment type="caution">
    <text evidence="1">The sequence shown here is derived from an EMBL/GenBank/DDBJ whole genome shotgun (WGS) entry which is preliminary data.</text>
</comment>
<organism evidence="1">
    <name type="scientific">marine sediment metagenome</name>
    <dbReference type="NCBI Taxonomy" id="412755"/>
    <lineage>
        <taxon>unclassified sequences</taxon>
        <taxon>metagenomes</taxon>
        <taxon>ecological metagenomes</taxon>
    </lineage>
</organism>
<proteinExistence type="predicted"/>
<evidence type="ECO:0000313" key="1">
    <source>
        <dbReference type="EMBL" id="GAH85106.1"/>
    </source>
</evidence>
<reference evidence="1" key="1">
    <citation type="journal article" date="2014" name="Front. Microbiol.">
        <title>High frequency of phylogenetically diverse reductive dehalogenase-homologous genes in deep subseafloor sedimentary metagenomes.</title>
        <authorList>
            <person name="Kawai M."/>
            <person name="Futagami T."/>
            <person name="Toyoda A."/>
            <person name="Takaki Y."/>
            <person name="Nishi S."/>
            <person name="Hori S."/>
            <person name="Arai W."/>
            <person name="Tsubouchi T."/>
            <person name="Morono Y."/>
            <person name="Uchiyama I."/>
            <person name="Ito T."/>
            <person name="Fujiyama A."/>
            <person name="Inagaki F."/>
            <person name="Takami H."/>
        </authorList>
    </citation>
    <scope>NUCLEOTIDE SEQUENCE</scope>
    <source>
        <strain evidence="1">Expedition CK06-06</strain>
    </source>
</reference>
<accession>X1IRN6</accession>
<feature type="non-terminal residue" evidence="1">
    <location>
        <position position="139"/>
    </location>
</feature>
<name>X1IRN6_9ZZZZ</name>
<sequence>MRRVAAIVALLLLLFSLPVLAQQTLEVGINRDDSALYDTDGRETVLDPEIYENIGVWFPFNTGQGTNYWGQTFGGDLDGYGYGHNPTWTNLFGGSIFLATNQWVSVPDHASLDITQAISLTVWGRDPTEVTVTNWTTFG</sequence>
<gene>
    <name evidence="1" type="ORF">S03H2_63460</name>
</gene>